<comment type="caution">
    <text evidence="1">The sequence shown here is derived from an EMBL/GenBank/DDBJ whole genome shotgun (WGS) entry which is preliminary data.</text>
</comment>
<dbReference type="Proteomes" id="UP001213681">
    <property type="component" value="Unassembled WGS sequence"/>
</dbReference>
<dbReference type="AlphaFoldDB" id="A0AAD6BVN8"/>
<evidence type="ECO:0000313" key="2">
    <source>
        <dbReference type="Proteomes" id="UP001213681"/>
    </source>
</evidence>
<accession>A0AAD6BVN8</accession>
<name>A0AAD6BVN8_9EURO</name>
<reference evidence="1" key="2">
    <citation type="journal article" date="2023" name="IMA Fungus">
        <title>Comparative genomic study of the Penicillium genus elucidates a diverse pangenome and 15 lateral gene transfer events.</title>
        <authorList>
            <person name="Petersen C."/>
            <person name="Sorensen T."/>
            <person name="Nielsen M.R."/>
            <person name="Sondergaard T.E."/>
            <person name="Sorensen J.L."/>
            <person name="Fitzpatrick D.A."/>
            <person name="Frisvad J.C."/>
            <person name="Nielsen K.L."/>
        </authorList>
    </citation>
    <scope>NUCLEOTIDE SEQUENCE</scope>
    <source>
        <strain evidence="1">IBT 16125</strain>
    </source>
</reference>
<organism evidence="1 2">
    <name type="scientific">Penicillium daleae</name>
    <dbReference type="NCBI Taxonomy" id="63821"/>
    <lineage>
        <taxon>Eukaryota</taxon>
        <taxon>Fungi</taxon>
        <taxon>Dikarya</taxon>
        <taxon>Ascomycota</taxon>
        <taxon>Pezizomycotina</taxon>
        <taxon>Eurotiomycetes</taxon>
        <taxon>Eurotiomycetidae</taxon>
        <taxon>Eurotiales</taxon>
        <taxon>Aspergillaceae</taxon>
        <taxon>Penicillium</taxon>
    </lineage>
</organism>
<evidence type="ECO:0000313" key="1">
    <source>
        <dbReference type="EMBL" id="KAJ5437746.1"/>
    </source>
</evidence>
<dbReference type="RefSeq" id="XP_056760975.1">
    <property type="nucleotide sequence ID" value="XM_056912126.1"/>
</dbReference>
<dbReference type="InterPro" id="IPR012332">
    <property type="entry name" value="Autotransporter_pectin_lyase_C"/>
</dbReference>
<sequence length="457" mass="48368">MSFLILLFAAVSAATITILDPSDFASLKSDAADNVLTANWDYAPLSYQAYAITGPYFYNNTSKGVSHKTLSVSKNDTSVVVITEDSHVNISQSTVIKHGYSSDLYQSSFYGLNAAVNIANASVAYLENINVTVHNGAANIYVYGNNSYAYISDSSLYSSGPVSHGLYAAGYGTVVGKNLRHYSGAYRSSSFAGDSPKGYVYVYDSIAHTAGIGSAIFYGQGTVYAENILGYAQQAPIAFLDGSQIDIHGSDLTAGLLAGAVIFSSGTRQSGSEISFTNCRLTVFPDDAAGLWFGNVIASASLVRSQIHTTSGILVIANHSQVTQDFNYFADSTAAADATITISESSLTGDLVAYNGSSISWTLGNYSTWTGTAYSGYGNASFSVSLDASSSWMLTGNTVLTNFTDADTTLSNVHSAGYNLYYDSSSSHNRWLKGATKKMHGGGYIRPASKLQLQGSH</sequence>
<gene>
    <name evidence="1" type="ORF">N7458_008744</name>
</gene>
<reference evidence="1" key="1">
    <citation type="submission" date="2022-12" db="EMBL/GenBank/DDBJ databases">
        <authorList>
            <person name="Petersen C."/>
        </authorList>
    </citation>
    <scope>NUCLEOTIDE SEQUENCE</scope>
    <source>
        <strain evidence="1">IBT 16125</strain>
    </source>
</reference>
<keyword evidence="2" id="KW-1185">Reference proteome</keyword>
<dbReference type="Gene3D" id="2.160.20.20">
    <property type="match status" value="1"/>
</dbReference>
<proteinExistence type="predicted"/>
<dbReference type="GeneID" id="81602369"/>
<dbReference type="EMBL" id="JAPVEA010000008">
    <property type="protein sequence ID" value="KAJ5437746.1"/>
    <property type="molecule type" value="Genomic_DNA"/>
</dbReference>
<protein>
    <submittedName>
        <fullName evidence="1">Uncharacterized protein</fullName>
    </submittedName>
</protein>